<dbReference type="InterPro" id="IPR003593">
    <property type="entry name" value="AAA+_ATPase"/>
</dbReference>
<dbReference type="Pfam" id="PF09336">
    <property type="entry name" value="Vps4_C"/>
    <property type="match status" value="1"/>
</dbReference>
<evidence type="ECO:0000256" key="4">
    <source>
        <dbReference type="SAM" id="MobiDB-lite"/>
    </source>
</evidence>
<comment type="caution">
    <text evidence="6">The sequence shown here is derived from an EMBL/GenBank/DDBJ whole genome shotgun (WGS) entry which is preliminary data.</text>
</comment>
<dbReference type="Pfam" id="PF17862">
    <property type="entry name" value="AAA_lid_3"/>
    <property type="match status" value="1"/>
</dbReference>
<feature type="compositionally biased region" description="Basic and acidic residues" evidence="4">
    <location>
        <begin position="84"/>
        <end position="95"/>
    </location>
</feature>
<dbReference type="InterPro" id="IPR003959">
    <property type="entry name" value="ATPase_AAA_core"/>
</dbReference>
<evidence type="ECO:0000313" key="6">
    <source>
        <dbReference type="EMBL" id="KAL1622196.1"/>
    </source>
</evidence>
<organism evidence="6 7">
    <name type="scientific">Neofusicoccum ribis</name>
    <dbReference type="NCBI Taxonomy" id="45134"/>
    <lineage>
        <taxon>Eukaryota</taxon>
        <taxon>Fungi</taxon>
        <taxon>Dikarya</taxon>
        <taxon>Ascomycota</taxon>
        <taxon>Pezizomycotina</taxon>
        <taxon>Dothideomycetes</taxon>
        <taxon>Dothideomycetes incertae sedis</taxon>
        <taxon>Botryosphaeriales</taxon>
        <taxon>Botryosphaeriaceae</taxon>
        <taxon>Neofusicoccum</taxon>
    </lineage>
</organism>
<dbReference type="PANTHER" id="PTHR23074:SF17">
    <property type="entry name" value="FIDGETIN-LIKE PROTEIN 1"/>
    <property type="match status" value="1"/>
</dbReference>
<accession>A0ABR3SIT6</accession>
<protein>
    <recommendedName>
        <fullName evidence="5">AAA+ ATPase domain-containing protein</fullName>
    </recommendedName>
</protein>
<evidence type="ECO:0000313" key="7">
    <source>
        <dbReference type="Proteomes" id="UP001521116"/>
    </source>
</evidence>
<dbReference type="PROSITE" id="PS00674">
    <property type="entry name" value="AAA"/>
    <property type="match status" value="1"/>
</dbReference>
<feature type="region of interest" description="Disordered" evidence="4">
    <location>
        <begin position="84"/>
        <end position="267"/>
    </location>
</feature>
<evidence type="ECO:0000256" key="1">
    <source>
        <dbReference type="ARBA" id="ARBA00006914"/>
    </source>
</evidence>
<evidence type="ECO:0000259" key="5">
    <source>
        <dbReference type="SMART" id="SM00382"/>
    </source>
</evidence>
<dbReference type="PANTHER" id="PTHR23074">
    <property type="entry name" value="AAA DOMAIN-CONTAINING"/>
    <property type="match status" value="1"/>
</dbReference>
<feature type="compositionally biased region" description="Polar residues" evidence="4">
    <location>
        <begin position="411"/>
        <end position="436"/>
    </location>
</feature>
<dbReference type="Proteomes" id="UP001521116">
    <property type="component" value="Unassembled WGS sequence"/>
</dbReference>
<feature type="domain" description="AAA+ ATPase" evidence="5">
    <location>
        <begin position="554"/>
        <end position="705"/>
    </location>
</feature>
<dbReference type="SMART" id="SM00382">
    <property type="entry name" value="AAA"/>
    <property type="match status" value="1"/>
</dbReference>
<dbReference type="InterPro" id="IPR027417">
    <property type="entry name" value="P-loop_NTPase"/>
</dbReference>
<dbReference type="Gene3D" id="1.10.8.60">
    <property type="match status" value="1"/>
</dbReference>
<dbReference type="SUPFAM" id="SSF52540">
    <property type="entry name" value="P-loop containing nucleoside triphosphate hydrolases"/>
    <property type="match status" value="1"/>
</dbReference>
<comment type="similarity">
    <text evidence="1">Belongs to the AAA ATPase family.</text>
</comment>
<dbReference type="InterPro" id="IPR015415">
    <property type="entry name" value="Spast_Vps4_C"/>
</dbReference>
<feature type="region of interest" description="Disordered" evidence="4">
    <location>
        <begin position="304"/>
        <end position="484"/>
    </location>
</feature>
<dbReference type="InterPro" id="IPR050304">
    <property type="entry name" value="MT-severing_AAA_ATPase"/>
</dbReference>
<dbReference type="InterPro" id="IPR041569">
    <property type="entry name" value="AAA_lid_3"/>
</dbReference>
<feature type="compositionally biased region" description="Polar residues" evidence="4">
    <location>
        <begin position="235"/>
        <end position="252"/>
    </location>
</feature>
<feature type="compositionally biased region" description="Acidic residues" evidence="4">
    <location>
        <begin position="467"/>
        <end position="479"/>
    </location>
</feature>
<feature type="compositionally biased region" description="Basic and acidic residues" evidence="4">
    <location>
        <begin position="377"/>
        <end position="390"/>
    </location>
</feature>
<gene>
    <name evidence="6" type="ORF">SLS56_008868</name>
</gene>
<dbReference type="InterPro" id="IPR003960">
    <property type="entry name" value="ATPase_AAA_CS"/>
</dbReference>
<evidence type="ECO:0000256" key="3">
    <source>
        <dbReference type="ARBA" id="ARBA00022840"/>
    </source>
</evidence>
<keyword evidence="2" id="KW-0547">Nucleotide-binding</keyword>
<keyword evidence="7" id="KW-1185">Reference proteome</keyword>
<sequence length="810" mass="89194">MQKTYDDCYLVCSTAVYFESQTNEAEALRSWRNALDQIYYFNAYRRPANWAPKTETEKALQASLRELELQCKERVDLLEALKQSRKDAKKEKASADDDDPKPPSDPTPRPDTHPDGAGWLGDGTVPPVSYPDLARPPLPKRPSFPKTRSSDGGRSHSLPTQPSPIPPFKKSTRNISPEKKGGMLKTLRPTPKEGRKVSSSSRPSALKGRPPAAAKAATQAWGSTSGPSKGPMMTAENTSKEALSTSKESSARPSFDGPWYSNESGAEGSTSPFYFKYGAMDNNFEDEPGKLRTLHVAVPGNDSSAAAAKVLSQPVDNAEPRKPPTPPPHKHLHKPLPTRQKTPESFPKQLPGFLSYRSEYPSAPINPKKLMSVAAPKLREPAPELRDRHSSGTKQPQRAGPSSAVRRKALSKTTSQESTGYMASPTSGDDSMSSGLEQERGPRLRQLKEKSTSAPADLPPTPTSDSSSEDLDDTDSEISSEDKVWKERMERVMKRLPKGVDEAAAKQIFNEIVIHGDEVHWDDVAGLEVAKSALKETVVYPFLRPDLFMGLREPARGMLLFGPPGTGKTMLARAVATESKSTFFAISASSLTSKYLGESEKLVRALFQLAKALAPSIIFVDEIDSLLSSRSGSSEHEATRRIKTEFLIQWSDLAKAAAGREQNEKDKERGDASRVLVLAATNLPWAIDEAARRRFVRRQYIPLPEDHVRKLQLQTLLSHQKHSVTDEELDVLVELTEGFSGSDITALAKDAAMGPLRSLGEKLLHMTMDEIRPMQFEDFEASLANIRPSVSKQGLKEFEEWAKEFGERGG</sequence>
<reference evidence="6 7" key="1">
    <citation type="submission" date="2024-02" db="EMBL/GenBank/DDBJ databases">
        <title>De novo assembly and annotation of 12 fungi associated with fruit tree decline syndrome in Ontario, Canada.</title>
        <authorList>
            <person name="Sulman M."/>
            <person name="Ellouze W."/>
            <person name="Ilyukhin E."/>
        </authorList>
    </citation>
    <scope>NUCLEOTIDE SEQUENCE [LARGE SCALE GENOMIC DNA]</scope>
    <source>
        <strain evidence="6 7">M1-105</strain>
    </source>
</reference>
<keyword evidence="3" id="KW-0067">ATP-binding</keyword>
<proteinExistence type="inferred from homology"/>
<dbReference type="Gene3D" id="3.40.50.300">
    <property type="entry name" value="P-loop containing nucleotide triphosphate hydrolases"/>
    <property type="match status" value="1"/>
</dbReference>
<feature type="compositionally biased region" description="Basic and acidic residues" evidence="4">
    <location>
        <begin position="437"/>
        <end position="451"/>
    </location>
</feature>
<dbReference type="Pfam" id="PF00004">
    <property type="entry name" value="AAA"/>
    <property type="match status" value="1"/>
</dbReference>
<dbReference type="EMBL" id="JAJVDC020000140">
    <property type="protein sequence ID" value="KAL1622196.1"/>
    <property type="molecule type" value="Genomic_DNA"/>
</dbReference>
<evidence type="ECO:0000256" key="2">
    <source>
        <dbReference type="ARBA" id="ARBA00022741"/>
    </source>
</evidence>
<name>A0ABR3SIT6_9PEZI</name>